<evidence type="ECO:0000259" key="12">
    <source>
        <dbReference type="Pfam" id="PF01326"/>
    </source>
</evidence>
<keyword evidence="16" id="KW-1185">Reference proteome</keyword>
<dbReference type="STRING" id="41875.K8EQS6"/>
<evidence type="ECO:0000256" key="7">
    <source>
        <dbReference type="ARBA" id="ARBA00022777"/>
    </source>
</evidence>
<dbReference type="InterPro" id="IPR054481">
    <property type="entry name" value="GWD1_pHisD"/>
</dbReference>
<evidence type="ECO:0000256" key="3">
    <source>
        <dbReference type="ARBA" id="ARBA00011738"/>
    </source>
</evidence>
<dbReference type="InterPro" id="IPR056301">
    <property type="entry name" value="GWD-like_N_Ig"/>
</dbReference>
<keyword evidence="7" id="KW-0418">Kinase</keyword>
<evidence type="ECO:0000313" key="15">
    <source>
        <dbReference type="EMBL" id="CCO20386.1"/>
    </source>
</evidence>
<dbReference type="Pfam" id="PF01326">
    <property type="entry name" value="PPDK_N"/>
    <property type="match status" value="1"/>
</dbReference>
<evidence type="ECO:0000256" key="9">
    <source>
        <dbReference type="ARBA" id="ARBA00022842"/>
    </source>
</evidence>
<comment type="subunit">
    <text evidence="3">Homodimer.</text>
</comment>
<comment type="similarity">
    <text evidence="2">Belongs to the PEP-utilizing enzyme family.</text>
</comment>
<sequence>MTTMQTTIQTIKQQREGSSWNQQFQRKQRFRQFYLLGRNRSQRSRWNTNNGAFGVVRVSAKMSSKEEMINTFTQKIELPDQRVLIVNAKTAKSSGIHTVALECEPSLPAKGLILHWGVIRPNENKKKWHVLPRELFPPGTTVYKEKAMQTPFPRMTKLVIVLDAEATAIHFALKNEETGKWITGPNKKDFVIQLNGEKGSVGSSNGTVAAAVAAPKTAAEQPVVAFSSPTPASPPPPSHQSLITNAYVKPSNALDNLIKVVAFTKWEETGRLEVSESEREAMLNEASESIIRELEGGAKLDAIMKRFGIIEEGGSSSSESSSFSSSSPPPKQQQQQQQGKGNERLREICESRSNGASIKWGKYYDASQTGTALVRDMYVETREKNNMLQLHVVVEADFDVNLHWGVTSRTDGTWRQPPPGWTTVPPRSWGSTGNSWETEFEKCGNKLKAVTLEVPCGNDEGIVFVLRTVADEWVKNGDGDFYAHRDTDQLAPAPSNEHQKPREREERKNKKEHRDRDRKDRKRKDDSFAANQPAIPPTINAKSVKSVQPIKRKEWNVDDIVLNIGAFGRDGNNVAQNSIDQICNAEEGCTRSLMHRYNAAADLLGTCHDEGEAGLLAMFTWFRFMALRQLVWNNDYNIKPREISAAQARCTEALTKYHRNESNYRDVVRLIMMTIGRGGTGDVGQRIRDEILAVQQTNNCKGGMMEEWHQKLHNNTSPDDVPICEALLKFIASDCDINVYWAHLHANNIDAKRMSEYDRKICSEPKFSRDQYEGLTRDLTEYLRTLKAVHSGADLDSAAEAVLGYHQDACKGKEINIPPVADVATPRLEELLTCARVLREQNGDAFNVLEAILEARRELWQWTKPDGKDNDRLKDVIYLDLALEAAVRQVMEAQIAEMSKRAPLDVLKITGMVLENLCLSTGENQEFVYCLKDWQNVIQSAKSGSNDWGLQAKAVCDRLGNALGEISERYINVLQPTAMSMGPKLNVDEHVLQLFSEEIVRGTPAAPLSQMLRVLDPMIRAVAQMGRWQVISPVQVKGQVAYVDALSMVQNIKYSTPTIIIAKRVSGEEDIPVGCVGVITPDMPDILSHVSVRARNEKVFFATVFDFNVLEEMKQMDGKCVSLHPNAQGDEIDVKSIELADVQPAGGAGASQAKTLGESGISIKQKQWPGKFALDSSEFNDQVVGGKSKNLELLRGRTPNWIQLPASVALPFGTFDATLNDPMNAQVKTKLESQILALKQFDDSKDGDGFRALIDDIKSTISSLKPPNALQSELESCFTKEKLSWPGDLETSEQGQEAWRTICAVWASKYNERAVLSCKKAGLNHDDLNMAVLCQPVVNAKYAFVLHTVHPQTNDQTEIYGELVCGMGEALVGNFAGRALSFTVKKSDLDRPTINGFPSKSKGLFARQNTLIFRSDSNGEDLEGFAGAGLYDSVCMNEPSLESIDYTNEPISNNEDFRNQMLSAIAKSGMEIENLLGSAQDIEGAITEDGKLFVVQTRPQVF</sequence>
<feature type="domain" description="Pyruvate phosphate dikinase AMP/ATP-binding" evidence="12">
    <location>
        <begin position="1295"/>
        <end position="1500"/>
    </location>
</feature>
<dbReference type="PANTHER" id="PTHR46999:SF1">
    <property type="entry name" value="ALPHA-GLUCAN WATER DIKINASE 1, CHLOROPLASTIC"/>
    <property type="match status" value="1"/>
</dbReference>
<evidence type="ECO:0000256" key="4">
    <source>
        <dbReference type="ARBA" id="ARBA00022679"/>
    </source>
</evidence>
<keyword evidence="6" id="KW-0547">Nucleotide-binding</keyword>
<protein>
    <submittedName>
        <fullName evidence="15">Uncharacterized protein</fullName>
    </submittedName>
</protein>
<feature type="region of interest" description="Disordered" evidence="11">
    <location>
        <begin position="483"/>
        <end position="545"/>
    </location>
</feature>
<dbReference type="Pfam" id="PF22973">
    <property type="entry name" value="GWD1_pHisD"/>
    <property type="match status" value="1"/>
</dbReference>
<evidence type="ECO:0000256" key="10">
    <source>
        <dbReference type="ARBA" id="ARBA00023277"/>
    </source>
</evidence>
<keyword evidence="4" id="KW-0808">Transferase</keyword>
<dbReference type="OrthoDB" id="6123450at2759"/>
<dbReference type="GO" id="GO:0046872">
    <property type="term" value="F:metal ion binding"/>
    <property type="evidence" value="ECO:0007669"/>
    <property type="project" value="UniProtKB-KW"/>
</dbReference>
<feature type="compositionally biased region" description="Basic and acidic residues" evidence="11">
    <location>
        <begin position="497"/>
        <end position="527"/>
    </location>
</feature>
<evidence type="ECO:0000256" key="2">
    <source>
        <dbReference type="ARBA" id="ARBA00007837"/>
    </source>
</evidence>
<feature type="region of interest" description="Disordered" evidence="11">
    <location>
        <begin position="411"/>
        <end position="435"/>
    </location>
</feature>
<dbReference type="KEGG" id="bpg:Bathy17g01900"/>
<evidence type="ECO:0000313" key="16">
    <source>
        <dbReference type="Proteomes" id="UP000198341"/>
    </source>
</evidence>
<feature type="domain" description="Alpha-glucan water dikinase-like N-terminal Ig-like" evidence="14">
    <location>
        <begin position="379"/>
        <end position="483"/>
    </location>
</feature>
<evidence type="ECO:0000256" key="5">
    <source>
        <dbReference type="ARBA" id="ARBA00022723"/>
    </source>
</evidence>
<proteinExistence type="inferred from homology"/>
<evidence type="ECO:0000256" key="1">
    <source>
        <dbReference type="ARBA" id="ARBA00001946"/>
    </source>
</evidence>
<keyword evidence="9" id="KW-0460">Magnesium</keyword>
<feature type="compositionally biased region" description="Low complexity" evidence="11">
    <location>
        <begin position="313"/>
        <end position="339"/>
    </location>
</feature>
<dbReference type="Pfam" id="PF23166">
    <property type="entry name" value="Ig_N_CWD1"/>
    <property type="match status" value="2"/>
</dbReference>
<dbReference type="Gene3D" id="3.30.470.20">
    <property type="entry name" value="ATP-grasp fold, B domain"/>
    <property type="match status" value="1"/>
</dbReference>
<dbReference type="Gene3D" id="3.30.1490.20">
    <property type="entry name" value="ATP-grasp fold, A domain"/>
    <property type="match status" value="1"/>
</dbReference>
<dbReference type="SUPFAM" id="SSF56059">
    <property type="entry name" value="Glutathione synthetase ATP-binding domain-like"/>
    <property type="match status" value="1"/>
</dbReference>
<dbReference type="EMBL" id="FO082262">
    <property type="protein sequence ID" value="CCO20386.1"/>
    <property type="molecule type" value="Genomic_DNA"/>
</dbReference>
<feature type="domain" description="Alpha-glucan water dikinase phosphohistidine-like" evidence="13">
    <location>
        <begin position="1028"/>
        <end position="1133"/>
    </location>
</feature>
<feature type="domain" description="Alpha-glucan water dikinase-like N-terminal Ig-like" evidence="14">
    <location>
        <begin position="73"/>
        <end position="194"/>
    </location>
</feature>
<dbReference type="InterPro" id="IPR002192">
    <property type="entry name" value="PPDK_AMP/ATP-bd"/>
</dbReference>
<dbReference type="InterPro" id="IPR013815">
    <property type="entry name" value="ATP_grasp_subdomain_1"/>
</dbReference>
<evidence type="ECO:0000256" key="6">
    <source>
        <dbReference type="ARBA" id="ARBA00022741"/>
    </source>
</evidence>
<gene>
    <name evidence="15" type="ordered locus">Bathy17g01900</name>
</gene>
<accession>K8EQS6</accession>
<dbReference type="Proteomes" id="UP000198341">
    <property type="component" value="Chromosome 17"/>
</dbReference>
<organism evidence="15 16">
    <name type="scientific">Bathycoccus prasinos</name>
    <dbReference type="NCBI Taxonomy" id="41875"/>
    <lineage>
        <taxon>Eukaryota</taxon>
        <taxon>Viridiplantae</taxon>
        <taxon>Chlorophyta</taxon>
        <taxon>Mamiellophyceae</taxon>
        <taxon>Mamiellales</taxon>
        <taxon>Bathycoccaceae</taxon>
        <taxon>Bathycoccus</taxon>
    </lineage>
</organism>
<keyword evidence="8" id="KW-0067">ATP-binding</keyword>
<feature type="region of interest" description="Disordered" evidence="11">
    <location>
        <begin position="313"/>
        <end position="344"/>
    </location>
</feature>
<name>K8EQS6_9CHLO</name>
<dbReference type="PANTHER" id="PTHR46999">
    <property type="entry name" value="ALPHA-GLUCAN WATER DIKINASE 1, CHLOROPLASTIC-RELATED"/>
    <property type="match status" value="1"/>
</dbReference>
<dbReference type="eggNOG" id="ENOG502QQ6R">
    <property type="taxonomic scope" value="Eukaryota"/>
</dbReference>
<keyword evidence="5" id="KW-0479">Metal-binding</keyword>
<reference evidence="15 16" key="1">
    <citation type="submission" date="2011-10" db="EMBL/GenBank/DDBJ databases">
        <authorList>
            <person name="Genoscope - CEA"/>
        </authorList>
    </citation>
    <scope>NUCLEOTIDE SEQUENCE [LARGE SCALE GENOMIC DNA]</scope>
    <source>
        <strain evidence="15 16">RCC 1105</strain>
    </source>
</reference>
<dbReference type="GO" id="GO:0005524">
    <property type="term" value="F:ATP binding"/>
    <property type="evidence" value="ECO:0007669"/>
    <property type="project" value="UniProtKB-KW"/>
</dbReference>
<dbReference type="GeneID" id="19011093"/>
<evidence type="ECO:0000256" key="11">
    <source>
        <dbReference type="SAM" id="MobiDB-lite"/>
    </source>
</evidence>
<dbReference type="RefSeq" id="XP_007508282.1">
    <property type="nucleotide sequence ID" value="XM_007508220.1"/>
</dbReference>
<evidence type="ECO:0000256" key="8">
    <source>
        <dbReference type="ARBA" id="ARBA00022840"/>
    </source>
</evidence>
<feature type="region of interest" description="Disordered" evidence="11">
    <location>
        <begin position="1"/>
        <end position="21"/>
    </location>
</feature>
<comment type="cofactor">
    <cofactor evidence="1">
        <name>Mg(2+)</name>
        <dbReference type="ChEBI" id="CHEBI:18420"/>
    </cofactor>
</comment>
<evidence type="ECO:0000259" key="14">
    <source>
        <dbReference type="Pfam" id="PF23166"/>
    </source>
</evidence>
<feature type="compositionally biased region" description="Low complexity" evidence="11">
    <location>
        <begin position="1"/>
        <end position="11"/>
    </location>
</feature>
<evidence type="ECO:0000259" key="13">
    <source>
        <dbReference type="Pfam" id="PF22973"/>
    </source>
</evidence>
<keyword evidence="10" id="KW-0119">Carbohydrate metabolism</keyword>
<dbReference type="GO" id="GO:0016301">
    <property type="term" value="F:kinase activity"/>
    <property type="evidence" value="ECO:0007669"/>
    <property type="project" value="UniProtKB-KW"/>
</dbReference>